<dbReference type="PROSITE" id="PS51192">
    <property type="entry name" value="HELICASE_ATP_BIND_1"/>
    <property type="match status" value="1"/>
</dbReference>
<dbReference type="CTD" id="57697"/>
<dbReference type="Pfam" id="PF00270">
    <property type="entry name" value="DEAD"/>
    <property type="match status" value="1"/>
</dbReference>
<dbReference type="OrthoDB" id="6513042at2759"/>
<feature type="compositionally biased region" description="Polar residues" evidence="8">
    <location>
        <begin position="1402"/>
        <end position="1416"/>
    </location>
</feature>
<dbReference type="STRING" id="7159.Q16VR6"/>
<dbReference type="EMBL" id="CH477583">
    <property type="protein sequence ID" value="EAT38656.1"/>
    <property type="molecule type" value="Genomic_DNA"/>
</dbReference>
<dbReference type="GO" id="GO:0000400">
    <property type="term" value="F:four-way junction DNA binding"/>
    <property type="evidence" value="ECO:0007669"/>
    <property type="project" value="TreeGrafter"/>
</dbReference>
<dbReference type="PANTHER" id="PTHR14025:SF20">
    <property type="entry name" value="FANCONI ANEMIA GROUP M PROTEIN"/>
    <property type="match status" value="1"/>
</dbReference>
<gene>
    <name evidence="11" type="ORF">AaeL_AAEL009460</name>
</gene>
<dbReference type="InterPro" id="IPR001650">
    <property type="entry name" value="Helicase_C-like"/>
</dbReference>
<evidence type="ECO:0000256" key="1">
    <source>
        <dbReference type="ARBA" id="ARBA00004123"/>
    </source>
</evidence>
<dbReference type="InterPro" id="IPR039686">
    <property type="entry name" value="FANCM/Mph1-like_ID"/>
</dbReference>
<evidence type="ECO:0000313" key="11">
    <source>
        <dbReference type="EMBL" id="EAT38656.1"/>
    </source>
</evidence>
<evidence type="ECO:0000256" key="2">
    <source>
        <dbReference type="ARBA" id="ARBA00009889"/>
    </source>
</evidence>
<dbReference type="GO" id="GO:0009378">
    <property type="term" value="F:four-way junction helicase activity"/>
    <property type="evidence" value="ECO:0007669"/>
    <property type="project" value="TreeGrafter"/>
</dbReference>
<reference evidence="11" key="1">
    <citation type="submission" date="2005-10" db="EMBL/GenBank/DDBJ databases">
        <authorList>
            <person name="Loftus B.J."/>
            <person name="Nene V.M."/>
            <person name="Hannick L.I."/>
            <person name="Bidwell S."/>
            <person name="Haas B."/>
            <person name="Amedeo P."/>
            <person name="Orvis J."/>
            <person name="Wortman J.R."/>
            <person name="White O.R."/>
            <person name="Salzberg S."/>
            <person name="Shumway M."/>
            <person name="Koo H."/>
            <person name="Zhao Y."/>
            <person name="Holmes M."/>
            <person name="Miller J."/>
            <person name="Schatz M."/>
            <person name="Pop M."/>
            <person name="Pai G."/>
            <person name="Utterback T."/>
            <person name="Rogers Y.-H."/>
            <person name="Kravitz S."/>
            <person name="Fraser C.M."/>
        </authorList>
    </citation>
    <scope>NUCLEOTIDE SEQUENCE</scope>
    <source>
        <strain evidence="11">Liverpool</strain>
    </source>
</reference>
<dbReference type="InterPro" id="IPR014001">
    <property type="entry name" value="Helicase_ATP-bd"/>
</dbReference>
<organism evidence="11 12">
    <name type="scientific">Aedes aegypti</name>
    <name type="common">Yellowfever mosquito</name>
    <name type="synonym">Culex aegypti</name>
    <dbReference type="NCBI Taxonomy" id="7159"/>
    <lineage>
        <taxon>Eukaryota</taxon>
        <taxon>Metazoa</taxon>
        <taxon>Ecdysozoa</taxon>
        <taxon>Arthropoda</taxon>
        <taxon>Hexapoda</taxon>
        <taxon>Insecta</taxon>
        <taxon>Pterygota</taxon>
        <taxon>Neoptera</taxon>
        <taxon>Endopterygota</taxon>
        <taxon>Diptera</taxon>
        <taxon>Nematocera</taxon>
        <taxon>Culicoidea</taxon>
        <taxon>Culicidae</taxon>
        <taxon>Culicinae</taxon>
        <taxon>Aedini</taxon>
        <taxon>Aedes</taxon>
        <taxon>Stegomyia</taxon>
    </lineage>
</organism>
<evidence type="ECO:0000259" key="10">
    <source>
        <dbReference type="PROSITE" id="PS51194"/>
    </source>
</evidence>
<dbReference type="GO" id="GO:0005524">
    <property type="term" value="F:ATP binding"/>
    <property type="evidence" value="ECO:0007669"/>
    <property type="project" value="UniProtKB-KW"/>
</dbReference>
<feature type="compositionally biased region" description="Polar residues" evidence="8">
    <location>
        <begin position="705"/>
        <end position="714"/>
    </location>
</feature>
<evidence type="ECO:0000256" key="6">
    <source>
        <dbReference type="ARBA" id="ARBA00022840"/>
    </source>
</evidence>
<dbReference type="Gene3D" id="1.20.1320.20">
    <property type="entry name" value="hef helicase domain"/>
    <property type="match status" value="1"/>
</dbReference>
<dbReference type="GO" id="GO:0043138">
    <property type="term" value="F:3'-5' DNA helicase activity"/>
    <property type="evidence" value="ECO:0007669"/>
    <property type="project" value="InterPro"/>
</dbReference>
<dbReference type="SUPFAM" id="SSF52540">
    <property type="entry name" value="P-loop containing nucleoside triphosphate hydrolases"/>
    <property type="match status" value="1"/>
</dbReference>
<dbReference type="OMA" id="EVRWENS"/>
<feature type="compositionally biased region" description="Acidic residues" evidence="8">
    <location>
        <begin position="645"/>
        <end position="657"/>
    </location>
</feature>
<dbReference type="KEGG" id="aag:5571977"/>
<dbReference type="PhylomeDB" id="Q16VR6"/>
<name>Q16VR6_AEDAE</name>
<feature type="compositionally biased region" description="Basic and acidic residues" evidence="8">
    <location>
        <begin position="681"/>
        <end position="704"/>
    </location>
</feature>
<dbReference type="SMART" id="SM00487">
    <property type="entry name" value="DEXDc"/>
    <property type="match status" value="1"/>
</dbReference>
<dbReference type="Gene3D" id="3.40.50.300">
    <property type="entry name" value="P-loop containing nucleotide triphosphate hydrolases"/>
    <property type="match status" value="2"/>
</dbReference>
<evidence type="ECO:0000256" key="8">
    <source>
        <dbReference type="SAM" id="MobiDB-lite"/>
    </source>
</evidence>
<evidence type="ECO:0000256" key="3">
    <source>
        <dbReference type="ARBA" id="ARBA00022741"/>
    </source>
</evidence>
<feature type="compositionally biased region" description="Basic residues" evidence="8">
    <location>
        <begin position="1478"/>
        <end position="1497"/>
    </location>
</feature>
<dbReference type="GO" id="GO:0036297">
    <property type="term" value="P:interstrand cross-link repair"/>
    <property type="evidence" value="ECO:0007669"/>
    <property type="project" value="TreeGrafter"/>
</dbReference>
<dbReference type="GO" id="GO:0016787">
    <property type="term" value="F:hydrolase activity"/>
    <property type="evidence" value="ECO:0007669"/>
    <property type="project" value="UniProtKB-KW"/>
</dbReference>
<evidence type="ECO:0000256" key="5">
    <source>
        <dbReference type="ARBA" id="ARBA00022806"/>
    </source>
</evidence>
<accession>Q16VR6</accession>
<dbReference type="Proteomes" id="UP000682892">
    <property type="component" value="Chromosome 2"/>
</dbReference>
<keyword evidence="3" id="KW-0547">Nucleotide-binding</keyword>
<dbReference type="InterPro" id="IPR011545">
    <property type="entry name" value="DEAD/DEAH_box_helicase_dom"/>
</dbReference>
<dbReference type="HOGENOM" id="CLU_240967_0_0_1"/>
<feature type="domain" description="Helicase ATP-binding" evidence="9">
    <location>
        <begin position="86"/>
        <end position="256"/>
    </location>
</feature>
<feature type="region of interest" description="Disordered" evidence="8">
    <location>
        <begin position="1292"/>
        <end position="1326"/>
    </location>
</feature>
<evidence type="ECO:0000256" key="7">
    <source>
        <dbReference type="ARBA" id="ARBA00023242"/>
    </source>
</evidence>
<dbReference type="Pfam" id="PF00271">
    <property type="entry name" value="Helicase_C"/>
    <property type="match status" value="1"/>
</dbReference>
<feature type="domain" description="Helicase C-terminal" evidence="10">
    <location>
        <begin position="444"/>
        <end position="602"/>
    </location>
</feature>
<proteinExistence type="inferred from homology"/>
<reference evidence="11" key="3">
    <citation type="submission" date="2012-09" db="EMBL/GenBank/DDBJ databases">
        <authorList>
            <consortium name="VectorBase"/>
        </authorList>
    </citation>
    <scope>NUCLEOTIDE SEQUENCE</scope>
    <source>
        <strain evidence="11">Liverpool</strain>
    </source>
</reference>
<dbReference type="FunFam" id="3.40.50.300:FF:000861">
    <property type="entry name" value="Fanconi anemia, complementation group M"/>
    <property type="match status" value="1"/>
</dbReference>
<keyword evidence="5" id="KW-0347">Helicase</keyword>
<dbReference type="SMART" id="SM00490">
    <property type="entry name" value="HELICc"/>
    <property type="match status" value="1"/>
</dbReference>
<dbReference type="GO" id="GO:0045003">
    <property type="term" value="P:double-strand break repair via synthesis-dependent strand annealing"/>
    <property type="evidence" value="ECO:0007669"/>
    <property type="project" value="TreeGrafter"/>
</dbReference>
<feature type="region of interest" description="Disordered" evidence="8">
    <location>
        <begin position="1397"/>
        <end position="1532"/>
    </location>
</feature>
<feature type="compositionally biased region" description="Acidic residues" evidence="8">
    <location>
        <begin position="1511"/>
        <end position="1524"/>
    </location>
</feature>
<protein>
    <submittedName>
        <fullName evidence="11">AAEL009460-PA</fullName>
    </submittedName>
</protein>
<dbReference type="InterPro" id="IPR027417">
    <property type="entry name" value="P-loop_NTPase"/>
</dbReference>
<feature type="compositionally biased region" description="Pro residues" evidence="8">
    <location>
        <begin position="943"/>
        <end position="952"/>
    </location>
</feature>
<sequence length="1557" mass="176005">MNESGSANESAGTSRGFLNATSYSLNDSEMLDCDEGVLQLMDKPFSQLVDGMQLRKNDRYAGFDNNAGNSWIYPTNYPVRKYQYSIVQAALFKNTLVVLPTGLGKTFIAAVVMYNLYRWYPTGKVIFMAPTRPLVNQQIEACYKIMGIPKEDTAEMTGKQQRKNRTGLWQSKRVFYVTPQVVLADINSPEQNFPINEVKLVVVDEAHKAKGRYAYTEVIKAIASTNRNFRVLALSATPGRTLEDVAEVIKNLLISHIEVRWENSIDVSPYTFKKNIRTVVIPLGPNLSRIREHYLQILDPYVRRLLDANVISGHVGSLSRGWLIMEQKRFRETNLIQRHPNYTAINSDFITCVSMYHALELLVRHGVRAFLNFFEDEHNRTEEKYFVAKDPRLKAFLDELREEYGRNPLAIFGGDPATANGMVGQPKEEVTDFGHPKFAILERNLKEHFQNNPDSKVIIFCEYRESVAMIQRLLLQNRPLIKPKCIVGQGGTAGGLRAVTQKEQIAAMKDFRSGACNTLIATCVAEEGIDVGEVDLIVCFDIAKNPTRFVQRIGRTGRQRVGRVLMLVTEGKEHDTLKEVMASKDKTNQKLSRSKEILGILYRQSPRLVPTEFDPKCVETFIKIPSEAEEEVKSKKDRKRKNDENQVEEATAEVVEEQETRKRRKKAEAPRGTQDVRNFFRKVDTDLDATEREVFSSPQKKEDVSVNSLDTSRGSFRAPQDASLRLGKTDQEQELEKIIKPLLRHKARLHREQFLNDRKEVRIREEKVSKSILCSNPLKKIFLEGNLGYLREAIEKSEILHAAASDHEEDDLIVLDDRGDCLKSEIKSIENLFDGQTLLKGRVSEIEEYSAAVDRLRPRQRLKPVELPKVSDDQVAQFNEIFSRFSGHSLKANVSHHLPDPELPNSPPRLDVPYDPTTSNLFDSPAFLPPLHDPEESRYLPNPADPPEPPPPPDDETPVNRHKAKSRTAQLTKSEKQRTPADYSNSPLLRAFNRSIQKAKNSDYASPLTSRPNFRMVLEYFGLGHLDQMFEESSDEPSSPPLPATCGRKFLDRLQTVAEEEEPAPVETSLTQQIAELSKSLFDLKELEMQAQEAAFLAGDFDRSSKNPQKITAIDEKKDLTSKELEMIDADFMDADFSAVERLNSSSKKTQIPIDDFLRDHFPEDKTQAVPCSTTSVCSTRSSELFPLSSTTRQKKELELDIHGCLEDLVDGSESEEAVPNSQEPPPPVNPKSQARPSQLKNLVVGNLEDLLADSDDDLFKNSCASKKSADNSDHTVDYDFKDAFVSAASQKENIPVGSLPTTPKAHRKPESKPQTSPQVVERSPSLLRKKLNFTRLRLSRTNDTGTLEVNSAPLMRNQSGTSHQRSPFFASCWPGGEGVEASCDEASSFRQELERKFGFKQPQQQDHLEASQQEMSMIAPRSKRKAIVSSESEGEEAAEIAKREESDDDSDVFQTARSNAKSSSELMGPPPAVFRRPEKKRTSPKFQRPAKRRKRKERPDFFLSQASVSDDNDDGEDEEEDDYGLSQFVDDSIIHHGPVEEDDADDMRAKYLQSVR</sequence>
<dbReference type="PaxDb" id="7159-AAEL009460-PA"/>
<keyword evidence="4" id="KW-0378">Hydrolase</keyword>
<dbReference type="PROSITE" id="PS51194">
    <property type="entry name" value="HELICASE_CTER"/>
    <property type="match status" value="1"/>
</dbReference>
<dbReference type="VEuPathDB" id="VectorBase:AAEL021953"/>
<evidence type="ECO:0000259" key="9">
    <source>
        <dbReference type="PROSITE" id="PS51192"/>
    </source>
</evidence>
<evidence type="ECO:0000313" key="12">
    <source>
        <dbReference type="Proteomes" id="UP000682892"/>
    </source>
</evidence>
<feature type="region of interest" description="Disordered" evidence="8">
    <location>
        <begin position="629"/>
        <end position="721"/>
    </location>
</feature>
<keyword evidence="7" id="KW-0539">Nucleus</keyword>
<dbReference type="CDD" id="cd18033">
    <property type="entry name" value="DEXDc_FANCM"/>
    <property type="match status" value="1"/>
</dbReference>
<dbReference type="GO" id="GO:0005634">
    <property type="term" value="C:nucleus"/>
    <property type="evidence" value="ECO:0007669"/>
    <property type="project" value="UniProtKB-SubCell"/>
</dbReference>
<evidence type="ECO:0000256" key="4">
    <source>
        <dbReference type="ARBA" id="ARBA00022801"/>
    </source>
</evidence>
<dbReference type="InterPro" id="IPR044749">
    <property type="entry name" value="FANCM_DEXDc"/>
</dbReference>
<comment type="subcellular location">
    <subcellularLocation>
        <location evidence="1">Nucleus</location>
    </subcellularLocation>
</comment>
<dbReference type="CDD" id="cd12091">
    <property type="entry name" value="FANCM_ID"/>
    <property type="match status" value="1"/>
</dbReference>
<feature type="region of interest" description="Disordered" evidence="8">
    <location>
        <begin position="1212"/>
        <end position="1237"/>
    </location>
</feature>
<comment type="similarity">
    <text evidence="2">Belongs to the DEAD box helicase family. DEAH subfamily. FANCM sub-subfamily.</text>
</comment>
<keyword evidence="6" id="KW-0067">ATP-binding</keyword>
<dbReference type="PANTHER" id="PTHR14025">
    <property type="entry name" value="FANCONI ANEMIA GROUP M FANCM FAMILY MEMBER"/>
    <property type="match status" value="1"/>
</dbReference>
<feature type="compositionally biased region" description="Polar residues" evidence="8">
    <location>
        <begin position="1453"/>
        <end position="1466"/>
    </location>
</feature>
<feature type="region of interest" description="Disordered" evidence="8">
    <location>
        <begin position="896"/>
        <end position="989"/>
    </location>
</feature>
<reference evidence="11" key="2">
    <citation type="journal article" date="2007" name="Science">
        <title>Genome sequence of Aedes aegypti, a major arbovirus vector.</title>
        <authorList>
            <person name="Nene V."/>
            <person name="Wortman J.R."/>
            <person name="Lawson D."/>
            <person name="Haas B."/>
            <person name="Kodira C."/>
            <person name="Tu Z.J."/>
            <person name="Loftus B."/>
            <person name="Xi Z."/>
            <person name="Megy K."/>
            <person name="Grabherr M."/>
            <person name="Ren Q."/>
            <person name="Zdobnov E.M."/>
            <person name="Lobo N.F."/>
            <person name="Campbell K.S."/>
            <person name="Brown S.E."/>
            <person name="Bonaldo M.F."/>
            <person name="Zhu J."/>
            <person name="Sinkins S.P."/>
            <person name="Hogenkamp D.G."/>
            <person name="Amedeo P."/>
            <person name="Arensburger P."/>
            <person name="Atkinson P.W."/>
            <person name="Bidwell S."/>
            <person name="Biedler J."/>
            <person name="Birney E."/>
            <person name="Bruggner R.V."/>
            <person name="Costas J."/>
            <person name="Coy M.R."/>
            <person name="Crabtree J."/>
            <person name="Crawford M."/>
            <person name="Debruyn B."/>
            <person name="Decaprio D."/>
            <person name="Eiglmeier K."/>
            <person name="Eisenstadt E."/>
            <person name="El-Dorry H."/>
            <person name="Gelbart W.M."/>
            <person name="Gomes S.L."/>
            <person name="Hammond M."/>
            <person name="Hannick L.I."/>
            <person name="Hogan J.R."/>
            <person name="Holmes M.H."/>
            <person name="Jaffe D."/>
            <person name="Johnston J.S."/>
            <person name="Kennedy R.C."/>
            <person name="Koo H."/>
            <person name="Kravitz S."/>
            <person name="Kriventseva E.V."/>
            <person name="Kulp D."/>
            <person name="Labutti K."/>
            <person name="Lee E."/>
            <person name="Li S."/>
            <person name="Lovin D.D."/>
            <person name="Mao C."/>
            <person name="Mauceli E."/>
            <person name="Menck C.F."/>
            <person name="Miller J.R."/>
            <person name="Montgomery P."/>
            <person name="Mori A."/>
            <person name="Nascimento A.L."/>
            <person name="Naveira H.F."/>
            <person name="Nusbaum C."/>
            <person name="O'leary S."/>
            <person name="Orvis J."/>
            <person name="Pertea M."/>
            <person name="Quesneville H."/>
            <person name="Reidenbach K.R."/>
            <person name="Rogers Y.H."/>
            <person name="Roth C.W."/>
            <person name="Schneider J.R."/>
            <person name="Schatz M."/>
            <person name="Shumway M."/>
            <person name="Stanke M."/>
            <person name="Stinson E.O."/>
            <person name="Tubio J.M."/>
            <person name="Vanzee J.P."/>
            <person name="Verjovski-Almeida S."/>
            <person name="Werner D."/>
            <person name="White O."/>
            <person name="Wyder S."/>
            <person name="Zeng Q."/>
            <person name="Zhao Q."/>
            <person name="Zhao Y."/>
            <person name="Hill C.A."/>
            <person name="Raikhel A.S."/>
            <person name="Soares M.B."/>
            <person name="Knudson D.L."/>
            <person name="Lee N.H."/>
            <person name="Galagan J."/>
            <person name="Salzberg S.L."/>
            <person name="Paulsen I.T."/>
            <person name="Dimopoulos G."/>
            <person name="Collins F.H."/>
            <person name="Birren B."/>
            <person name="Fraser-Liggett C.M."/>
            <person name="Severson D.W."/>
        </authorList>
    </citation>
    <scope>NUCLEOTIDE SEQUENCE [LARGE SCALE GENOMIC DNA]</scope>
    <source>
        <strain evidence="11">Liverpool</strain>
    </source>
</reference>
<dbReference type="eggNOG" id="KOG0354">
    <property type="taxonomic scope" value="Eukaryota"/>
</dbReference>